<organism evidence="4 5">
    <name type="scientific">Cronartium quercuum f. sp. fusiforme G11</name>
    <dbReference type="NCBI Taxonomy" id="708437"/>
    <lineage>
        <taxon>Eukaryota</taxon>
        <taxon>Fungi</taxon>
        <taxon>Dikarya</taxon>
        <taxon>Basidiomycota</taxon>
        <taxon>Pucciniomycotina</taxon>
        <taxon>Pucciniomycetes</taxon>
        <taxon>Pucciniales</taxon>
        <taxon>Coleosporiaceae</taxon>
        <taxon>Cronartium</taxon>
    </lineage>
</organism>
<keyword evidence="3" id="KW-0406">Ion transport</keyword>
<evidence type="ECO:0000256" key="3">
    <source>
        <dbReference type="ARBA" id="ARBA00023065"/>
    </source>
</evidence>
<proteinExistence type="inferred from homology"/>
<dbReference type="Gene3D" id="6.10.250.1620">
    <property type="match status" value="1"/>
</dbReference>
<dbReference type="Proteomes" id="UP000886653">
    <property type="component" value="Unassembled WGS sequence"/>
</dbReference>
<dbReference type="Pfam" id="PF01991">
    <property type="entry name" value="vATP-synt_E"/>
    <property type="match status" value="1"/>
</dbReference>
<dbReference type="InterPro" id="IPR002842">
    <property type="entry name" value="ATPase_V1_Esu"/>
</dbReference>
<evidence type="ECO:0008006" key="6">
    <source>
        <dbReference type="Google" id="ProtNLM"/>
    </source>
</evidence>
<evidence type="ECO:0000313" key="5">
    <source>
        <dbReference type="Proteomes" id="UP000886653"/>
    </source>
</evidence>
<comment type="caution">
    <text evidence="4">The sequence shown here is derived from an EMBL/GenBank/DDBJ whole genome shotgun (WGS) entry which is preliminary data.</text>
</comment>
<keyword evidence="5" id="KW-1185">Reference proteome</keyword>
<evidence type="ECO:0000256" key="1">
    <source>
        <dbReference type="ARBA" id="ARBA00005901"/>
    </source>
</evidence>
<protein>
    <recommendedName>
        <fullName evidence="6">V-type proton ATPase subunit E</fullName>
    </recommendedName>
</protein>
<dbReference type="AlphaFoldDB" id="A0A9P6NBN8"/>
<dbReference type="SUPFAM" id="SSF160527">
    <property type="entry name" value="V-type ATPase subunit E-like"/>
    <property type="match status" value="1"/>
</dbReference>
<dbReference type="HAMAP" id="MF_00311">
    <property type="entry name" value="ATP_synth_E_arch"/>
    <property type="match status" value="1"/>
</dbReference>
<evidence type="ECO:0000313" key="4">
    <source>
        <dbReference type="EMBL" id="KAG0142647.1"/>
    </source>
</evidence>
<dbReference type="Gene3D" id="3.30.2320.30">
    <property type="entry name" value="ATP synthase, E subunit, C-terminal"/>
    <property type="match status" value="1"/>
</dbReference>
<dbReference type="EMBL" id="MU167342">
    <property type="protein sequence ID" value="KAG0142647.1"/>
    <property type="molecule type" value="Genomic_DNA"/>
</dbReference>
<dbReference type="PANTHER" id="PTHR45715">
    <property type="entry name" value="ATPASE H+-TRANSPORTING V1 SUBUNIT E1A-RELATED"/>
    <property type="match status" value="1"/>
</dbReference>
<dbReference type="GO" id="GO:0033178">
    <property type="term" value="C:proton-transporting two-sector ATPase complex, catalytic domain"/>
    <property type="evidence" value="ECO:0007669"/>
    <property type="project" value="InterPro"/>
</dbReference>
<keyword evidence="2" id="KW-0813">Transport</keyword>
<dbReference type="GO" id="GO:0046961">
    <property type="term" value="F:proton-transporting ATPase activity, rotational mechanism"/>
    <property type="evidence" value="ECO:0007669"/>
    <property type="project" value="InterPro"/>
</dbReference>
<name>A0A9P6NBN8_9BASI</name>
<dbReference type="OrthoDB" id="10263003at2759"/>
<sequence length="226" mass="26173">MSKPMSDSEVITEMKKLVAFIKQEALEKAREIKVKADEEFSIEKGKIVRHESASIDTTYEKKRKQVEIQKRITQSTQTNKARLQQLQIRDELLEKVFEDAKKRLADVTQDTDKYSDILERLVLQALFSLMSKEVTVSVRVQDRKLADKAVAEAAQRYKTTSGQDCAYVIKQDLPKDSRGGAIVWGYNNRIKVDNTLDERLRLLEEKMLPEIRNTLYGKNPNRKHET</sequence>
<evidence type="ECO:0000256" key="2">
    <source>
        <dbReference type="ARBA" id="ARBA00022448"/>
    </source>
</evidence>
<dbReference type="InterPro" id="IPR038495">
    <property type="entry name" value="ATPase_E_C"/>
</dbReference>
<comment type="similarity">
    <text evidence="1">Belongs to the V-ATPase E subunit family.</text>
</comment>
<accession>A0A9P6NBN8</accession>
<gene>
    <name evidence="4" type="ORF">CROQUDRAFT_97286</name>
</gene>
<reference evidence="4" key="1">
    <citation type="submission" date="2013-11" db="EMBL/GenBank/DDBJ databases">
        <title>Genome sequence of the fusiform rust pathogen reveals effectors for host alternation and coevolution with pine.</title>
        <authorList>
            <consortium name="DOE Joint Genome Institute"/>
            <person name="Smith K."/>
            <person name="Pendleton A."/>
            <person name="Kubisiak T."/>
            <person name="Anderson C."/>
            <person name="Salamov A."/>
            <person name="Aerts A."/>
            <person name="Riley R."/>
            <person name="Clum A."/>
            <person name="Lindquist E."/>
            <person name="Ence D."/>
            <person name="Campbell M."/>
            <person name="Kronenberg Z."/>
            <person name="Feau N."/>
            <person name="Dhillon B."/>
            <person name="Hamelin R."/>
            <person name="Burleigh J."/>
            <person name="Smith J."/>
            <person name="Yandell M."/>
            <person name="Nelson C."/>
            <person name="Grigoriev I."/>
            <person name="Davis J."/>
        </authorList>
    </citation>
    <scope>NUCLEOTIDE SEQUENCE</scope>
    <source>
        <strain evidence="4">G11</strain>
    </source>
</reference>